<dbReference type="InterPro" id="IPR004307">
    <property type="entry name" value="TspO_MBR"/>
</dbReference>
<feature type="transmembrane region" description="Helical" evidence="6">
    <location>
        <begin position="230"/>
        <end position="248"/>
    </location>
</feature>
<dbReference type="RefSeq" id="WP_311557939.1">
    <property type="nucleotide sequence ID" value="NZ_JAVREJ010000013.1"/>
</dbReference>
<evidence type="ECO:0000313" key="7">
    <source>
        <dbReference type="EMBL" id="MDT0351570.1"/>
    </source>
</evidence>
<gene>
    <name evidence="7" type="ORF">RM445_18740</name>
</gene>
<evidence type="ECO:0000256" key="3">
    <source>
        <dbReference type="ARBA" id="ARBA00022692"/>
    </source>
</evidence>
<evidence type="ECO:0000256" key="1">
    <source>
        <dbReference type="ARBA" id="ARBA00004141"/>
    </source>
</evidence>
<reference evidence="8" key="1">
    <citation type="submission" date="2023-07" db="EMBL/GenBank/DDBJ databases">
        <title>30 novel species of actinomycetes from the DSMZ collection.</title>
        <authorList>
            <person name="Nouioui I."/>
        </authorList>
    </citation>
    <scope>NUCLEOTIDE SEQUENCE [LARGE SCALE GENOMIC DNA]</scope>
    <source>
        <strain evidence="8">DSM 45834</strain>
    </source>
</reference>
<dbReference type="Proteomes" id="UP001183202">
    <property type="component" value="Unassembled WGS sequence"/>
</dbReference>
<evidence type="ECO:0000256" key="5">
    <source>
        <dbReference type="ARBA" id="ARBA00023136"/>
    </source>
</evidence>
<organism evidence="7 8">
    <name type="scientific">Pseudonocardia charpentierae</name>
    <dbReference type="NCBI Taxonomy" id="3075545"/>
    <lineage>
        <taxon>Bacteria</taxon>
        <taxon>Bacillati</taxon>
        <taxon>Actinomycetota</taxon>
        <taxon>Actinomycetes</taxon>
        <taxon>Pseudonocardiales</taxon>
        <taxon>Pseudonocardiaceae</taxon>
        <taxon>Pseudonocardia</taxon>
    </lineage>
</organism>
<accession>A0ABU2NC93</accession>
<comment type="subcellular location">
    <subcellularLocation>
        <location evidence="1">Membrane</location>
        <topology evidence="1">Multi-pass membrane protein</topology>
    </subcellularLocation>
</comment>
<feature type="transmembrane region" description="Helical" evidence="6">
    <location>
        <begin position="181"/>
        <end position="200"/>
    </location>
</feature>
<dbReference type="Gene3D" id="1.20.1260.100">
    <property type="entry name" value="TspO/MBR protein"/>
    <property type="match status" value="1"/>
</dbReference>
<keyword evidence="8" id="KW-1185">Reference proteome</keyword>
<keyword evidence="3 6" id="KW-0812">Transmembrane</keyword>
<dbReference type="PANTHER" id="PTHR33802">
    <property type="entry name" value="SI:CH211-161H7.5-RELATED"/>
    <property type="match status" value="1"/>
</dbReference>
<evidence type="ECO:0000256" key="2">
    <source>
        <dbReference type="ARBA" id="ARBA00007524"/>
    </source>
</evidence>
<evidence type="ECO:0000256" key="6">
    <source>
        <dbReference type="SAM" id="Phobius"/>
    </source>
</evidence>
<sequence length="263" mass="26968">MPVTTRRSASTDLTRGLAVVALAVIQIVVAGLGGSGATGEDVGTVARSYPSPVLPAGWTFAIWGPIYLAFLGYAVYQLLPAQRTRDVHRATGWWLAVSAVLNMAWILAFSARYVLLAEVLILALLVVLARVYGRLSRERAANATERIAFRLPVALYTGWVSLAVVAGTAATGVRLGLPGDGALAAIAAVLILIAAAGIVASVVTYATAVVGYAVAALWALVGIALNGPPAAVGVAAAIAAVVVLFATARRVSTSGDPRRAAWG</sequence>
<feature type="transmembrane region" description="Helical" evidence="6">
    <location>
        <begin position="153"/>
        <end position="175"/>
    </location>
</feature>
<name>A0ABU2NC93_9PSEU</name>
<keyword evidence="5 6" id="KW-0472">Membrane</keyword>
<dbReference type="Pfam" id="PF03073">
    <property type="entry name" value="TspO_MBR"/>
    <property type="match status" value="1"/>
</dbReference>
<feature type="transmembrane region" description="Helical" evidence="6">
    <location>
        <begin position="114"/>
        <end position="132"/>
    </location>
</feature>
<feature type="transmembrane region" description="Helical" evidence="6">
    <location>
        <begin position="91"/>
        <end position="108"/>
    </location>
</feature>
<feature type="transmembrane region" description="Helical" evidence="6">
    <location>
        <begin position="205"/>
        <end position="224"/>
    </location>
</feature>
<comment type="similarity">
    <text evidence="2">Belongs to the TspO/BZRP family.</text>
</comment>
<evidence type="ECO:0000256" key="4">
    <source>
        <dbReference type="ARBA" id="ARBA00022989"/>
    </source>
</evidence>
<dbReference type="EMBL" id="JAVREJ010000013">
    <property type="protein sequence ID" value="MDT0351570.1"/>
    <property type="molecule type" value="Genomic_DNA"/>
</dbReference>
<dbReference type="InterPro" id="IPR038330">
    <property type="entry name" value="TspO/MBR-related_sf"/>
</dbReference>
<feature type="transmembrane region" description="Helical" evidence="6">
    <location>
        <begin position="57"/>
        <end position="79"/>
    </location>
</feature>
<keyword evidence="4 6" id="KW-1133">Transmembrane helix</keyword>
<protein>
    <submittedName>
        <fullName evidence="7">Tryptophan-rich sensory protein</fullName>
    </submittedName>
</protein>
<comment type="caution">
    <text evidence="7">The sequence shown here is derived from an EMBL/GenBank/DDBJ whole genome shotgun (WGS) entry which is preliminary data.</text>
</comment>
<dbReference type="PANTHER" id="PTHR33802:SF1">
    <property type="entry name" value="XK-RELATED PROTEIN"/>
    <property type="match status" value="1"/>
</dbReference>
<feature type="transmembrane region" description="Helical" evidence="6">
    <location>
        <begin position="16"/>
        <end position="37"/>
    </location>
</feature>
<evidence type="ECO:0000313" key="8">
    <source>
        <dbReference type="Proteomes" id="UP001183202"/>
    </source>
</evidence>
<proteinExistence type="inferred from homology"/>